<sequence length="261" mass="28823">MTAKKFRLAADQIESLVEGEGGCIATDRITVDGHSVGYMYREPPENAGDSGWRFFAGDESDDYVNTAANLEVYDVNTIANYDRDVIPLLASPIGSAYAREGAAGELIAVDSPFEADELLHPDFPILEAGPCALTDRWSIDLPLRLNKRIEEDGQMVLWRPGVTIYASCWGIPEEYDSSAELLRDLTAERDPAAFDYQELKEGKLLRIAYRLTEDQDGLEVHSLYCFVADPDGYVHLSIYFDNPEAAELAVALWKGISSSAA</sequence>
<dbReference type="AlphaFoldDB" id="A0A5C5VLK3"/>
<protein>
    <recommendedName>
        <fullName evidence="1">Immunity protein Imm33 domain-containing protein</fullName>
    </recommendedName>
</protein>
<dbReference type="Pfam" id="PF09951">
    <property type="entry name" value="Imm33"/>
    <property type="match status" value="1"/>
</dbReference>
<evidence type="ECO:0000313" key="2">
    <source>
        <dbReference type="EMBL" id="TWT39504.1"/>
    </source>
</evidence>
<proteinExistence type="predicted"/>
<accession>A0A5C5VLK3</accession>
<dbReference type="PANTHER" id="PTHR38743:SF2">
    <property type="entry name" value="DUF2185 DOMAIN-CONTAINING PROTEIN"/>
    <property type="match status" value="1"/>
</dbReference>
<dbReference type="EMBL" id="SJPF01000001">
    <property type="protein sequence ID" value="TWT39504.1"/>
    <property type="molecule type" value="Genomic_DNA"/>
</dbReference>
<reference evidence="2 3" key="1">
    <citation type="submission" date="2019-02" db="EMBL/GenBank/DDBJ databases">
        <title>Deep-cultivation of Planctomycetes and their phenomic and genomic characterization uncovers novel biology.</title>
        <authorList>
            <person name="Wiegand S."/>
            <person name="Jogler M."/>
            <person name="Boedeker C."/>
            <person name="Pinto D."/>
            <person name="Vollmers J."/>
            <person name="Rivas-Marin E."/>
            <person name="Kohn T."/>
            <person name="Peeters S.H."/>
            <person name="Heuer A."/>
            <person name="Rast P."/>
            <person name="Oberbeckmann S."/>
            <person name="Bunk B."/>
            <person name="Jeske O."/>
            <person name="Meyerdierks A."/>
            <person name="Storesund J.E."/>
            <person name="Kallscheuer N."/>
            <person name="Luecker S."/>
            <person name="Lage O.M."/>
            <person name="Pohl T."/>
            <person name="Merkel B.J."/>
            <person name="Hornburger P."/>
            <person name="Mueller R.-W."/>
            <person name="Bruemmer F."/>
            <person name="Labrenz M."/>
            <person name="Spormann A.M."/>
            <person name="Op Den Camp H."/>
            <person name="Overmann J."/>
            <person name="Amann R."/>
            <person name="Jetten M.S.M."/>
            <person name="Mascher T."/>
            <person name="Medema M.H."/>
            <person name="Devos D.P."/>
            <person name="Kaster A.-K."/>
            <person name="Ovreas L."/>
            <person name="Rohde M."/>
            <person name="Galperin M.Y."/>
            <person name="Jogler C."/>
        </authorList>
    </citation>
    <scope>NUCLEOTIDE SEQUENCE [LARGE SCALE GENOMIC DNA]</scope>
    <source>
        <strain evidence="2 3">Enr8</strain>
    </source>
</reference>
<name>A0A5C5VLK3_9BACT</name>
<dbReference type="OrthoDB" id="4827574at2"/>
<evidence type="ECO:0000313" key="3">
    <source>
        <dbReference type="Proteomes" id="UP000318878"/>
    </source>
</evidence>
<dbReference type="InterPro" id="IPR018689">
    <property type="entry name" value="Imm33_dom"/>
</dbReference>
<comment type="caution">
    <text evidence="2">The sequence shown here is derived from an EMBL/GenBank/DDBJ whole genome shotgun (WGS) entry which is preliminary data.</text>
</comment>
<dbReference type="PANTHER" id="PTHR38743">
    <property type="entry name" value="SIMILAR TO GLYOXYLASE I FAMILY PROTEIN"/>
    <property type="match status" value="1"/>
</dbReference>
<keyword evidence="3" id="KW-1185">Reference proteome</keyword>
<evidence type="ECO:0000259" key="1">
    <source>
        <dbReference type="Pfam" id="PF09951"/>
    </source>
</evidence>
<dbReference type="Proteomes" id="UP000318878">
    <property type="component" value="Unassembled WGS sequence"/>
</dbReference>
<dbReference type="RefSeq" id="WP_146429673.1">
    <property type="nucleotide sequence ID" value="NZ_SJPF01000001.1"/>
</dbReference>
<gene>
    <name evidence="2" type="ORF">Enr8_12030</name>
</gene>
<organism evidence="2 3">
    <name type="scientific">Blastopirellula retiformator</name>
    <dbReference type="NCBI Taxonomy" id="2527970"/>
    <lineage>
        <taxon>Bacteria</taxon>
        <taxon>Pseudomonadati</taxon>
        <taxon>Planctomycetota</taxon>
        <taxon>Planctomycetia</taxon>
        <taxon>Pirellulales</taxon>
        <taxon>Pirellulaceae</taxon>
        <taxon>Blastopirellula</taxon>
    </lineage>
</organism>
<feature type="domain" description="Immunity protein Imm33" evidence="1">
    <location>
        <begin position="23"/>
        <end position="106"/>
    </location>
</feature>